<evidence type="ECO:0000313" key="10">
    <source>
        <dbReference type="EMBL" id="AKA67402.1"/>
    </source>
</evidence>
<dbReference type="InterPro" id="IPR003594">
    <property type="entry name" value="HATPase_dom"/>
</dbReference>
<dbReference type="Pfam" id="PF14501">
    <property type="entry name" value="HATPase_c_5"/>
    <property type="match status" value="1"/>
</dbReference>
<evidence type="ECO:0000256" key="5">
    <source>
        <dbReference type="ARBA" id="ARBA00022777"/>
    </source>
</evidence>
<dbReference type="SUPFAM" id="SSF55890">
    <property type="entry name" value="Sporulation response regulatory protein Spo0B"/>
    <property type="match status" value="1"/>
</dbReference>
<evidence type="ECO:0000256" key="4">
    <source>
        <dbReference type="ARBA" id="ARBA00022679"/>
    </source>
</evidence>
<feature type="domain" description="Histidine kinase" evidence="9">
    <location>
        <begin position="186"/>
        <end position="286"/>
    </location>
</feature>
<reference evidence="10 11" key="1">
    <citation type="journal article" date="2015" name="J. Biotechnol.">
        <title>Complete genome sequence of a malodorant-producing acetogen, Clostridium scatologenes ATCC 25775(T).</title>
        <authorList>
            <person name="Zhu Z."/>
            <person name="Guo T."/>
            <person name="Zheng H."/>
            <person name="Song T."/>
            <person name="Ouyang P."/>
            <person name="Xie J."/>
        </authorList>
    </citation>
    <scope>NUCLEOTIDE SEQUENCE [LARGE SCALE GENOMIC DNA]</scope>
    <source>
        <strain evidence="10 11">ATCC 25775</strain>
    </source>
</reference>
<dbReference type="STRING" id="1548.CSCA_0277"/>
<protein>
    <recommendedName>
        <fullName evidence="2">histidine kinase</fullName>
        <ecNumber evidence="2">2.7.13.3</ecNumber>
    </recommendedName>
</protein>
<keyword evidence="8" id="KW-0472">Membrane</keyword>
<feature type="transmembrane region" description="Helical" evidence="8">
    <location>
        <begin position="12"/>
        <end position="34"/>
    </location>
</feature>
<comment type="catalytic activity">
    <reaction evidence="1">
        <text>ATP + protein L-histidine = ADP + protein N-phospho-L-histidine.</text>
        <dbReference type="EC" id="2.7.13.3"/>
    </reaction>
</comment>
<dbReference type="HOGENOM" id="CLU_020211_8_0_9"/>
<dbReference type="PANTHER" id="PTHR40448:SF1">
    <property type="entry name" value="TWO-COMPONENT SENSOR HISTIDINE KINASE"/>
    <property type="match status" value="1"/>
</dbReference>
<keyword evidence="4" id="KW-0808">Transferase</keyword>
<dbReference type="PROSITE" id="PS50109">
    <property type="entry name" value="HIS_KIN"/>
    <property type="match status" value="1"/>
</dbReference>
<dbReference type="InterPro" id="IPR039506">
    <property type="entry name" value="SPOB_a"/>
</dbReference>
<dbReference type="EMBL" id="CP009933">
    <property type="protein sequence ID" value="AKA67402.1"/>
    <property type="molecule type" value="Genomic_DNA"/>
</dbReference>
<evidence type="ECO:0000259" key="9">
    <source>
        <dbReference type="PROSITE" id="PS50109"/>
    </source>
</evidence>
<dbReference type="SUPFAM" id="SSF55874">
    <property type="entry name" value="ATPase domain of HSP90 chaperone/DNA topoisomerase II/histidine kinase"/>
    <property type="match status" value="1"/>
</dbReference>
<dbReference type="Gene3D" id="3.30.565.10">
    <property type="entry name" value="Histidine kinase-like ATPase, C-terminal domain"/>
    <property type="match status" value="1"/>
</dbReference>
<feature type="coiled-coil region" evidence="7">
    <location>
        <begin position="73"/>
        <end position="107"/>
    </location>
</feature>
<dbReference type="EC" id="2.7.13.3" evidence="2"/>
<evidence type="ECO:0000256" key="7">
    <source>
        <dbReference type="SAM" id="Coils"/>
    </source>
</evidence>
<organism evidence="10 11">
    <name type="scientific">Clostridium scatologenes</name>
    <dbReference type="NCBI Taxonomy" id="1548"/>
    <lineage>
        <taxon>Bacteria</taxon>
        <taxon>Bacillati</taxon>
        <taxon>Bacillota</taxon>
        <taxon>Clostridia</taxon>
        <taxon>Eubacteriales</taxon>
        <taxon>Clostridiaceae</taxon>
        <taxon>Clostridium</taxon>
    </lineage>
</organism>
<evidence type="ECO:0000313" key="11">
    <source>
        <dbReference type="Proteomes" id="UP000033115"/>
    </source>
</evidence>
<dbReference type="Proteomes" id="UP000033115">
    <property type="component" value="Chromosome"/>
</dbReference>
<dbReference type="AlphaFoldDB" id="A0A0E3JYD3"/>
<dbReference type="InterPro" id="IPR005467">
    <property type="entry name" value="His_kinase_dom"/>
</dbReference>
<keyword evidence="3" id="KW-0597">Phosphoprotein</keyword>
<evidence type="ECO:0000256" key="1">
    <source>
        <dbReference type="ARBA" id="ARBA00000085"/>
    </source>
</evidence>
<keyword evidence="11" id="KW-1185">Reference proteome</keyword>
<feature type="transmembrane region" description="Helical" evidence="8">
    <location>
        <begin position="46"/>
        <end position="67"/>
    </location>
</feature>
<evidence type="ECO:0000256" key="8">
    <source>
        <dbReference type="SAM" id="Phobius"/>
    </source>
</evidence>
<gene>
    <name evidence="10" type="ORF">CSCA_0277</name>
</gene>
<dbReference type="PANTHER" id="PTHR40448">
    <property type="entry name" value="TWO-COMPONENT SENSOR HISTIDINE KINASE"/>
    <property type="match status" value="1"/>
</dbReference>
<dbReference type="Pfam" id="PF14689">
    <property type="entry name" value="SPOB_a"/>
    <property type="match status" value="1"/>
</dbReference>
<dbReference type="InterPro" id="IPR032834">
    <property type="entry name" value="NatK-like_C"/>
</dbReference>
<dbReference type="InterPro" id="IPR004358">
    <property type="entry name" value="Sig_transdc_His_kin-like_C"/>
</dbReference>
<dbReference type="PRINTS" id="PR00344">
    <property type="entry name" value="BCTRLSENSOR"/>
</dbReference>
<proteinExistence type="predicted"/>
<accession>A0A0E3JYD3</accession>
<dbReference type="KEGG" id="csq:CSCA_0277"/>
<dbReference type="InterPro" id="IPR036890">
    <property type="entry name" value="HATPase_C_sf"/>
</dbReference>
<dbReference type="GO" id="GO:0042802">
    <property type="term" value="F:identical protein binding"/>
    <property type="evidence" value="ECO:0007669"/>
    <property type="project" value="TreeGrafter"/>
</dbReference>
<keyword evidence="7" id="KW-0175">Coiled coil</keyword>
<keyword evidence="6" id="KW-0902">Two-component regulatory system</keyword>
<keyword evidence="5 10" id="KW-0418">Kinase</keyword>
<dbReference type="GO" id="GO:0000155">
    <property type="term" value="F:phosphorelay sensor kinase activity"/>
    <property type="evidence" value="ECO:0007669"/>
    <property type="project" value="InterPro"/>
</dbReference>
<keyword evidence="8" id="KW-0812">Transmembrane</keyword>
<sequence length="286" mass="33079">MKKKLDVNKTITTVIILNVIQITTIVMVILYNYFHNNVLNFQDKFYSGELLVYLIISIGIINSFFAIKDIRSLNGNNDEYKMLKSTLKQLEELNKTLRAQRHDFMNHLQVVYSLMEMEEYHDSREYIEKVFKDIQKVNKVLKTANPAVNALLQAKILYGEKRGIKTEILITSSLQDLKVPSWEFCRVLGNIVDNAIYALQEIDGERIIQIELFEDLKLYGFKIKNNGPEIPEELVKKIFKAGVTTKGEKGEGMGLAIVKRILEEYEGGIKVFTEKKFTVFQGWVPR</sequence>
<dbReference type="Gene3D" id="1.10.287.130">
    <property type="match status" value="1"/>
</dbReference>
<name>A0A0E3JYD3_CLOSL</name>
<evidence type="ECO:0000256" key="3">
    <source>
        <dbReference type="ARBA" id="ARBA00022553"/>
    </source>
</evidence>
<dbReference type="InterPro" id="IPR016120">
    <property type="entry name" value="Sig_transdc_His_kin_SpoOB"/>
</dbReference>
<keyword evidence="8" id="KW-1133">Transmembrane helix</keyword>
<dbReference type="RefSeq" id="WP_029160469.1">
    <property type="nucleotide sequence ID" value="NZ_CP009933.1"/>
</dbReference>
<dbReference type="SMART" id="SM00387">
    <property type="entry name" value="HATPase_c"/>
    <property type="match status" value="1"/>
</dbReference>
<evidence type="ECO:0000256" key="6">
    <source>
        <dbReference type="ARBA" id="ARBA00023012"/>
    </source>
</evidence>
<evidence type="ECO:0000256" key="2">
    <source>
        <dbReference type="ARBA" id="ARBA00012438"/>
    </source>
</evidence>